<dbReference type="RefSeq" id="WP_160774460.1">
    <property type="nucleotide sequence ID" value="NZ_WUMV01000002.1"/>
</dbReference>
<sequence length="40" mass="4114">MVGRDGESDIMAYGYTAWVAGVVLAAIISGLLFGLAQPIS</sequence>
<name>A0A7X3LSC6_9HYPH</name>
<keyword evidence="1" id="KW-0812">Transmembrane</keyword>
<keyword evidence="1" id="KW-1133">Transmembrane helix</keyword>
<evidence type="ECO:0000313" key="3">
    <source>
        <dbReference type="Proteomes" id="UP000433101"/>
    </source>
</evidence>
<dbReference type="Proteomes" id="UP000433101">
    <property type="component" value="Unassembled WGS sequence"/>
</dbReference>
<gene>
    <name evidence="2" type="ORF">GR183_04785</name>
</gene>
<accession>A0A7X3LSC6</accession>
<evidence type="ECO:0000313" key="2">
    <source>
        <dbReference type="EMBL" id="MXN64209.1"/>
    </source>
</evidence>
<protein>
    <submittedName>
        <fullName evidence="2">Dihydroxy-acid dehydratase</fullName>
    </submittedName>
</protein>
<keyword evidence="1" id="KW-0472">Membrane</keyword>
<feature type="transmembrane region" description="Helical" evidence="1">
    <location>
        <begin position="12"/>
        <end position="36"/>
    </location>
</feature>
<reference evidence="2 3" key="1">
    <citation type="submission" date="2019-12" db="EMBL/GenBank/DDBJ databases">
        <authorList>
            <person name="Li M."/>
        </authorList>
    </citation>
    <scope>NUCLEOTIDE SEQUENCE [LARGE SCALE GENOMIC DNA]</scope>
    <source>
        <strain evidence="2 3">GBMRC 2046</strain>
    </source>
</reference>
<dbReference type="EMBL" id="WUMV01000002">
    <property type="protein sequence ID" value="MXN64209.1"/>
    <property type="molecule type" value="Genomic_DNA"/>
</dbReference>
<evidence type="ECO:0000256" key="1">
    <source>
        <dbReference type="SAM" id="Phobius"/>
    </source>
</evidence>
<comment type="caution">
    <text evidence="2">The sequence shown here is derived from an EMBL/GenBank/DDBJ whole genome shotgun (WGS) entry which is preliminary data.</text>
</comment>
<organism evidence="2 3">
    <name type="scientific">Stappia sediminis</name>
    <dbReference type="NCBI Taxonomy" id="2692190"/>
    <lineage>
        <taxon>Bacteria</taxon>
        <taxon>Pseudomonadati</taxon>
        <taxon>Pseudomonadota</taxon>
        <taxon>Alphaproteobacteria</taxon>
        <taxon>Hyphomicrobiales</taxon>
        <taxon>Stappiaceae</taxon>
        <taxon>Stappia</taxon>
    </lineage>
</organism>
<dbReference type="AlphaFoldDB" id="A0A7X3LSC6"/>
<proteinExistence type="predicted"/>
<keyword evidence="3" id="KW-1185">Reference proteome</keyword>